<dbReference type="Proteomes" id="UP000324222">
    <property type="component" value="Unassembled WGS sequence"/>
</dbReference>
<dbReference type="EMBL" id="VSRR010009500">
    <property type="protein sequence ID" value="MPC50431.1"/>
    <property type="molecule type" value="Genomic_DNA"/>
</dbReference>
<proteinExistence type="predicted"/>
<evidence type="ECO:0000313" key="1">
    <source>
        <dbReference type="EMBL" id="MPC50431.1"/>
    </source>
</evidence>
<name>A0A5B7FSN1_PORTR</name>
<gene>
    <name evidence="1" type="ORF">E2C01_044259</name>
</gene>
<accession>A0A5B7FSN1</accession>
<sequence length="102" mass="11234">MCKRGRAGSSSALLTPTMTTPLRGIYTWQFSGGNIAETCCRQFRLDALESKYVHTTEKMLPRASAGRTKATSASRFQMKLSAFIRDASLGADMFVYIAASRQ</sequence>
<keyword evidence="2" id="KW-1185">Reference proteome</keyword>
<comment type="caution">
    <text evidence="1">The sequence shown here is derived from an EMBL/GenBank/DDBJ whole genome shotgun (WGS) entry which is preliminary data.</text>
</comment>
<evidence type="ECO:0000313" key="2">
    <source>
        <dbReference type="Proteomes" id="UP000324222"/>
    </source>
</evidence>
<dbReference type="AlphaFoldDB" id="A0A5B7FSN1"/>
<reference evidence="1 2" key="1">
    <citation type="submission" date="2019-05" db="EMBL/GenBank/DDBJ databases">
        <title>Another draft genome of Portunus trituberculatus and its Hox gene families provides insights of decapod evolution.</title>
        <authorList>
            <person name="Jeong J.-H."/>
            <person name="Song I."/>
            <person name="Kim S."/>
            <person name="Choi T."/>
            <person name="Kim D."/>
            <person name="Ryu S."/>
            <person name="Kim W."/>
        </authorList>
    </citation>
    <scope>NUCLEOTIDE SEQUENCE [LARGE SCALE GENOMIC DNA]</scope>
    <source>
        <tissue evidence="1">Muscle</tissue>
    </source>
</reference>
<protein>
    <submittedName>
        <fullName evidence="1">Uncharacterized protein</fullName>
    </submittedName>
</protein>
<organism evidence="1 2">
    <name type="scientific">Portunus trituberculatus</name>
    <name type="common">Swimming crab</name>
    <name type="synonym">Neptunus trituberculatus</name>
    <dbReference type="NCBI Taxonomy" id="210409"/>
    <lineage>
        <taxon>Eukaryota</taxon>
        <taxon>Metazoa</taxon>
        <taxon>Ecdysozoa</taxon>
        <taxon>Arthropoda</taxon>
        <taxon>Crustacea</taxon>
        <taxon>Multicrustacea</taxon>
        <taxon>Malacostraca</taxon>
        <taxon>Eumalacostraca</taxon>
        <taxon>Eucarida</taxon>
        <taxon>Decapoda</taxon>
        <taxon>Pleocyemata</taxon>
        <taxon>Brachyura</taxon>
        <taxon>Eubrachyura</taxon>
        <taxon>Portunoidea</taxon>
        <taxon>Portunidae</taxon>
        <taxon>Portuninae</taxon>
        <taxon>Portunus</taxon>
    </lineage>
</organism>